<accession>A0AAD3NBQ9</accession>
<dbReference type="Proteomes" id="UP001279410">
    <property type="component" value="Unassembled WGS sequence"/>
</dbReference>
<dbReference type="PROSITE" id="PS50096">
    <property type="entry name" value="IQ"/>
    <property type="match status" value="2"/>
</dbReference>
<feature type="compositionally biased region" description="Basic and acidic residues" evidence="1">
    <location>
        <begin position="219"/>
        <end position="233"/>
    </location>
</feature>
<protein>
    <submittedName>
        <fullName evidence="2">IQ domain-containing protein E</fullName>
    </submittedName>
</protein>
<reference evidence="2" key="1">
    <citation type="submission" date="2022-08" db="EMBL/GenBank/DDBJ databases">
        <title>Genome sequencing of akame (Lates japonicus).</title>
        <authorList>
            <person name="Hashiguchi Y."/>
            <person name="Takahashi H."/>
        </authorList>
    </citation>
    <scope>NUCLEOTIDE SEQUENCE</scope>
    <source>
        <strain evidence="2">Kochi</strain>
    </source>
</reference>
<feature type="region of interest" description="Disordered" evidence="1">
    <location>
        <begin position="206"/>
        <end position="275"/>
    </location>
</feature>
<keyword evidence="3" id="KW-1185">Reference proteome</keyword>
<sequence length="457" mass="50293">MLEPQKSSSGGGITEVPGDTGEKILGEWFSSSHILSTLTMALLLAGDYREGGHIMMRLMHTSRRFSNGLEAENPELEQQCREKKNATAVVEQRVNAPKAAESFEKLHGSSSAENLKQLQQENTALKNSTLAVLLEIKTDSSLTLSRGWRNDRNTPSREAACGWIRRVKATPLILGFTMATEPVVSEELEQLWARIQTLEDDKLKPAQAELSSLSPTTAVDREDSPSRSGVKEGEEGDAESGEKEGERYEDLGGDAEEKRSVRRQHEEREKAARAIQTNWREHRNRDIVMLQSALRGHLLRESKLKDLLKDTQNKAEATSRSDVASSEGGEMDVVALTMMQSAFRGHLARCSLSTESSGFSVPSLVGNSLPMLVPRRPRSTTSRTDAASVHNEEKKQGDEDPWPVSSTHASRLTPTTDRTELHCTAESGGAAAIDSDDSDDIIVSPSRPLRSREVLIL</sequence>
<evidence type="ECO:0000256" key="1">
    <source>
        <dbReference type="SAM" id="MobiDB-lite"/>
    </source>
</evidence>
<feature type="compositionally biased region" description="Basic and acidic residues" evidence="1">
    <location>
        <begin position="240"/>
        <end position="272"/>
    </location>
</feature>
<evidence type="ECO:0000313" key="2">
    <source>
        <dbReference type="EMBL" id="GLD71547.1"/>
    </source>
</evidence>
<gene>
    <name evidence="2" type="ORF">AKAME5_002286900</name>
</gene>
<name>A0AAD3NBQ9_LATJO</name>
<dbReference type="InterPro" id="IPR000048">
    <property type="entry name" value="IQ_motif_EF-hand-BS"/>
</dbReference>
<dbReference type="Gene3D" id="1.20.5.190">
    <property type="match status" value="1"/>
</dbReference>
<feature type="compositionally biased region" description="Polar residues" evidence="1">
    <location>
        <begin position="404"/>
        <end position="416"/>
    </location>
</feature>
<organism evidence="2 3">
    <name type="scientific">Lates japonicus</name>
    <name type="common">Japanese lates</name>
    <dbReference type="NCBI Taxonomy" id="270547"/>
    <lineage>
        <taxon>Eukaryota</taxon>
        <taxon>Metazoa</taxon>
        <taxon>Chordata</taxon>
        <taxon>Craniata</taxon>
        <taxon>Vertebrata</taxon>
        <taxon>Euteleostomi</taxon>
        <taxon>Actinopterygii</taxon>
        <taxon>Neopterygii</taxon>
        <taxon>Teleostei</taxon>
        <taxon>Neoteleostei</taxon>
        <taxon>Acanthomorphata</taxon>
        <taxon>Carangaria</taxon>
        <taxon>Carangaria incertae sedis</taxon>
        <taxon>Centropomidae</taxon>
        <taxon>Lates</taxon>
    </lineage>
</organism>
<proteinExistence type="predicted"/>
<dbReference type="EMBL" id="BRZM01000642">
    <property type="protein sequence ID" value="GLD71547.1"/>
    <property type="molecule type" value="Genomic_DNA"/>
</dbReference>
<evidence type="ECO:0000313" key="3">
    <source>
        <dbReference type="Proteomes" id="UP001279410"/>
    </source>
</evidence>
<dbReference type="AlphaFoldDB" id="A0AAD3NBQ9"/>
<comment type="caution">
    <text evidence="2">The sequence shown here is derived from an EMBL/GenBank/DDBJ whole genome shotgun (WGS) entry which is preliminary data.</text>
</comment>
<dbReference type="Pfam" id="PF00612">
    <property type="entry name" value="IQ"/>
    <property type="match status" value="1"/>
</dbReference>
<feature type="region of interest" description="Disordered" evidence="1">
    <location>
        <begin position="358"/>
        <end position="421"/>
    </location>
</feature>